<feature type="non-terminal residue" evidence="2">
    <location>
        <position position="75"/>
    </location>
</feature>
<keyword evidence="3" id="KW-1185">Reference proteome</keyword>
<reference evidence="2 3" key="1">
    <citation type="submission" date="2013-11" db="EMBL/GenBank/DDBJ databases">
        <title>Genome sequencing of Stegodyphus mimosarum.</title>
        <authorList>
            <person name="Bechsgaard J."/>
        </authorList>
    </citation>
    <scope>NUCLEOTIDE SEQUENCE [LARGE SCALE GENOMIC DNA]</scope>
</reference>
<dbReference type="EMBL" id="KK118974">
    <property type="protein sequence ID" value="KFM74307.1"/>
    <property type="molecule type" value="Genomic_DNA"/>
</dbReference>
<evidence type="ECO:0000313" key="3">
    <source>
        <dbReference type="Proteomes" id="UP000054359"/>
    </source>
</evidence>
<accession>A0A087UAB8</accession>
<proteinExistence type="predicted"/>
<dbReference type="Pfam" id="PF23355">
    <property type="entry name" value="IFT52_GIFT"/>
    <property type="match status" value="1"/>
</dbReference>
<sequence length="75" mass="8387">MPPTTASQYDDELATKSRVIIFNASKSEMFTLSEGYSILSRRLKMEGFKIYNNQGDITPELLSKAGVFVLPGPRE</sequence>
<evidence type="ECO:0000313" key="2">
    <source>
        <dbReference type="EMBL" id="KFM74307.1"/>
    </source>
</evidence>
<name>A0A087UAB8_STEMI</name>
<feature type="domain" description="IFT52 GIFT" evidence="1">
    <location>
        <begin position="20"/>
        <end position="75"/>
    </location>
</feature>
<dbReference type="AlphaFoldDB" id="A0A087UAB8"/>
<dbReference type="Proteomes" id="UP000054359">
    <property type="component" value="Unassembled WGS sequence"/>
</dbReference>
<dbReference type="InterPro" id="IPR055458">
    <property type="entry name" value="IFT52_GIFT"/>
</dbReference>
<protein>
    <recommendedName>
        <fullName evidence="1">IFT52 GIFT domain-containing protein</fullName>
    </recommendedName>
</protein>
<organism evidence="2 3">
    <name type="scientific">Stegodyphus mimosarum</name>
    <name type="common">African social velvet spider</name>
    <dbReference type="NCBI Taxonomy" id="407821"/>
    <lineage>
        <taxon>Eukaryota</taxon>
        <taxon>Metazoa</taxon>
        <taxon>Ecdysozoa</taxon>
        <taxon>Arthropoda</taxon>
        <taxon>Chelicerata</taxon>
        <taxon>Arachnida</taxon>
        <taxon>Araneae</taxon>
        <taxon>Araneomorphae</taxon>
        <taxon>Entelegynae</taxon>
        <taxon>Eresoidea</taxon>
        <taxon>Eresidae</taxon>
        <taxon>Stegodyphus</taxon>
    </lineage>
</organism>
<dbReference type="OrthoDB" id="10259368at2759"/>
<evidence type="ECO:0000259" key="1">
    <source>
        <dbReference type="Pfam" id="PF23355"/>
    </source>
</evidence>
<gene>
    <name evidence="2" type="ORF">X975_02449</name>
</gene>